<evidence type="ECO:0000313" key="5">
    <source>
        <dbReference type="Proteomes" id="UP000663889"/>
    </source>
</evidence>
<dbReference type="PANTHER" id="PTHR10697">
    <property type="entry name" value="MAMMALIAN EPENDYMIN-RELATED PROTEIN 1"/>
    <property type="match status" value="1"/>
</dbReference>
<dbReference type="InterPro" id="IPR001299">
    <property type="entry name" value="Ependymin"/>
</dbReference>
<dbReference type="PANTHER" id="PTHR10697:SF13">
    <property type="entry name" value="RICIN B LECTIN DOMAIN-CONTAINING PROTEIN"/>
    <property type="match status" value="1"/>
</dbReference>
<name>A0A814YVV3_9BILA</name>
<dbReference type="Proteomes" id="UP000663889">
    <property type="component" value="Unassembled WGS sequence"/>
</dbReference>
<dbReference type="OrthoDB" id="10001248at2759"/>
<dbReference type="Proteomes" id="UP000663882">
    <property type="component" value="Unassembled WGS sequence"/>
</dbReference>
<dbReference type="GO" id="GO:0005576">
    <property type="term" value="C:extracellular region"/>
    <property type="evidence" value="ECO:0007669"/>
    <property type="project" value="InterPro"/>
</dbReference>
<dbReference type="Pfam" id="PF00811">
    <property type="entry name" value="Ependymin"/>
    <property type="match status" value="1"/>
</dbReference>
<sequence>MFYYAIFVIVALFTNGSTGTPTKSLTDEPERCCVPKQFSSVMSTSSGVVLPDGKIIATYGTYNFSYDVDCGMVGMQGVSFSIFDQQKSNLWIIESMSDGKIYTYDRDSKQCYKSTMPIHPFTCIPDTATYVRSVTYGYGDKQIIGDTWLVKIDDAITYSTVSRDGLCVPLTGHSFLPNPAVTTAITTTDFVPKIIDPTIFDIPDECKNIV</sequence>
<feature type="chain" id="PRO_5036411176" evidence="1">
    <location>
        <begin position="20"/>
        <end position="210"/>
    </location>
</feature>
<keyword evidence="1" id="KW-0732">Signal</keyword>
<dbReference type="Proteomes" id="UP000663823">
    <property type="component" value="Unassembled WGS sequence"/>
</dbReference>
<dbReference type="EMBL" id="CAJNOO010001997">
    <property type="protein sequence ID" value="CAF1224585.1"/>
    <property type="molecule type" value="Genomic_DNA"/>
</dbReference>
<dbReference type="GO" id="GO:0005509">
    <property type="term" value="F:calcium ion binding"/>
    <property type="evidence" value="ECO:0007669"/>
    <property type="project" value="InterPro"/>
</dbReference>
<accession>A0A814YVV3</accession>
<dbReference type="GO" id="GO:0007160">
    <property type="term" value="P:cell-matrix adhesion"/>
    <property type="evidence" value="ECO:0007669"/>
    <property type="project" value="InterPro"/>
</dbReference>
<dbReference type="EMBL" id="CAJOAX010001456">
    <property type="protein sequence ID" value="CAF3717015.1"/>
    <property type="molecule type" value="Genomic_DNA"/>
</dbReference>
<dbReference type="AlphaFoldDB" id="A0A814YVV3"/>
<evidence type="ECO:0000313" key="3">
    <source>
        <dbReference type="EMBL" id="CAF1234776.1"/>
    </source>
</evidence>
<proteinExistence type="predicted"/>
<organism evidence="3 5">
    <name type="scientific">Rotaria sordida</name>
    <dbReference type="NCBI Taxonomy" id="392033"/>
    <lineage>
        <taxon>Eukaryota</taxon>
        <taxon>Metazoa</taxon>
        <taxon>Spiralia</taxon>
        <taxon>Gnathifera</taxon>
        <taxon>Rotifera</taxon>
        <taxon>Eurotatoria</taxon>
        <taxon>Bdelloidea</taxon>
        <taxon>Philodinida</taxon>
        <taxon>Philodinidae</taxon>
        <taxon>Rotaria</taxon>
    </lineage>
</organism>
<gene>
    <name evidence="4" type="ORF">OTI717_LOCUS13574</name>
    <name evidence="2" type="ORF">RFH988_LOCUS25831</name>
    <name evidence="3" type="ORF">SEV965_LOCUS22896</name>
</gene>
<comment type="caution">
    <text evidence="3">The sequence shown here is derived from an EMBL/GenBank/DDBJ whole genome shotgun (WGS) entry which is preliminary data.</text>
</comment>
<dbReference type="GO" id="GO:0005764">
    <property type="term" value="C:lysosome"/>
    <property type="evidence" value="ECO:0007669"/>
    <property type="project" value="TreeGrafter"/>
</dbReference>
<dbReference type="EMBL" id="CAJNOU010001652">
    <property type="protein sequence ID" value="CAF1234776.1"/>
    <property type="molecule type" value="Genomic_DNA"/>
</dbReference>
<evidence type="ECO:0000313" key="4">
    <source>
        <dbReference type="EMBL" id="CAF3717015.1"/>
    </source>
</evidence>
<evidence type="ECO:0000313" key="2">
    <source>
        <dbReference type="EMBL" id="CAF1224585.1"/>
    </source>
</evidence>
<protein>
    <submittedName>
        <fullName evidence="3">Uncharacterized protein</fullName>
    </submittedName>
</protein>
<reference evidence="3" key="1">
    <citation type="submission" date="2021-02" db="EMBL/GenBank/DDBJ databases">
        <authorList>
            <person name="Nowell W R."/>
        </authorList>
    </citation>
    <scope>NUCLEOTIDE SEQUENCE</scope>
</reference>
<evidence type="ECO:0000256" key="1">
    <source>
        <dbReference type="SAM" id="SignalP"/>
    </source>
</evidence>
<feature type="signal peptide" evidence="1">
    <location>
        <begin position="1"/>
        <end position="19"/>
    </location>
</feature>